<organism evidence="1 2">
    <name type="scientific">Brassica napus</name>
    <name type="common">Rape</name>
    <dbReference type="NCBI Taxonomy" id="3708"/>
    <lineage>
        <taxon>Eukaryota</taxon>
        <taxon>Viridiplantae</taxon>
        <taxon>Streptophyta</taxon>
        <taxon>Embryophyta</taxon>
        <taxon>Tracheophyta</taxon>
        <taxon>Spermatophyta</taxon>
        <taxon>Magnoliopsida</taxon>
        <taxon>eudicotyledons</taxon>
        <taxon>Gunneridae</taxon>
        <taxon>Pentapetalae</taxon>
        <taxon>rosids</taxon>
        <taxon>malvids</taxon>
        <taxon>Brassicales</taxon>
        <taxon>Brassicaceae</taxon>
        <taxon>Brassiceae</taxon>
        <taxon>Brassica</taxon>
    </lineage>
</organism>
<keyword evidence="2" id="KW-1185">Reference proteome</keyword>
<gene>
    <name evidence="1" type="ORF">HID58_021324</name>
</gene>
<dbReference type="Proteomes" id="UP000824890">
    <property type="component" value="Unassembled WGS sequence"/>
</dbReference>
<comment type="caution">
    <text evidence="1">The sequence shown here is derived from an EMBL/GenBank/DDBJ whole genome shotgun (WGS) entry which is preliminary data.</text>
</comment>
<evidence type="ECO:0000313" key="2">
    <source>
        <dbReference type="Proteomes" id="UP000824890"/>
    </source>
</evidence>
<name>A0ABQ8CYH9_BRANA</name>
<accession>A0ABQ8CYH9</accession>
<proteinExistence type="predicted"/>
<dbReference type="EMBL" id="JAGKQM010000006">
    <property type="protein sequence ID" value="KAH0921306.1"/>
    <property type="molecule type" value="Genomic_DNA"/>
</dbReference>
<protein>
    <submittedName>
        <fullName evidence="1">Uncharacterized protein</fullName>
    </submittedName>
</protein>
<reference evidence="1 2" key="1">
    <citation type="submission" date="2021-05" db="EMBL/GenBank/DDBJ databases">
        <title>Genome Assembly of Synthetic Allotetraploid Brassica napus Reveals Homoeologous Exchanges between Subgenomes.</title>
        <authorList>
            <person name="Davis J.T."/>
        </authorList>
    </citation>
    <scope>NUCLEOTIDE SEQUENCE [LARGE SCALE GENOMIC DNA]</scope>
    <source>
        <strain evidence="2">cv. Da-Ae</strain>
        <tissue evidence="1">Seedling</tissue>
    </source>
</reference>
<sequence length="68" mass="7799">MKLRSPRSSKSSGTTFFPRSSLAYESYKSGCSRKLTTRKFSVMIFSNLEGETESLDLFLADCRRRAFM</sequence>
<evidence type="ECO:0000313" key="1">
    <source>
        <dbReference type="EMBL" id="KAH0921306.1"/>
    </source>
</evidence>